<evidence type="ECO:0000313" key="7">
    <source>
        <dbReference type="Proteomes" id="UP000190750"/>
    </source>
</evidence>
<dbReference type="OrthoDB" id="9760084at2"/>
<gene>
    <name evidence="6" type="ORF">RF819_02165</name>
</gene>
<dbReference type="Proteomes" id="UP000190750">
    <property type="component" value="Unassembled WGS sequence"/>
</dbReference>
<keyword evidence="7" id="KW-1185">Reference proteome</keyword>
<dbReference type="GO" id="GO:0017000">
    <property type="term" value="P:antibiotic biosynthetic process"/>
    <property type="evidence" value="ECO:0007669"/>
    <property type="project" value="InterPro"/>
</dbReference>
<evidence type="ECO:0000256" key="4">
    <source>
        <dbReference type="PIRSR" id="PIRSR001227-1"/>
    </source>
</evidence>
<evidence type="ECO:0000256" key="2">
    <source>
        <dbReference type="ARBA" id="ARBA00022801"/>
    </source>
</evidence>
<dbReference type="CDD" id="cd03747">
    <property type="entry name" value="Ntn_PGA_like"/>
    <property type="match status" value="1"/>
</dbReference>
<dbReference type="SUPFAM" id="SSF56235">
    <property type="entry name" value="N-terminal nucleophile aminohydrolases (Ntn hydrolases)"/>
    <property type="match status" value="1"/>
</dbReference>
<dbReference type="InterPro" id="IPR043146">
    <property type="entry name" value="Penicillin_amidase_N_B-knob"/>
</dbReference>
<evidence type="ECO:0000256" key="3">
    <source>
        <dbReference type="ARBA" id="ARBA00023145"/>
    </source>
</evidence>
<reference evidence="6 7" key="1">
    <citation type="submission" date="2017-01" db="EMBL/GenBank/DDBJ databases">
        <title>Genome sequencing of Rhodoferax fermentans JCM 7819.</title>
        <authorList>
            <person name="Kim Y.J."/>
            <person name="Farh M.E.-A."/>
            <person name="Yang D.-C."/>
        </authorList>
    </citation>
    <scope>NUCLEOTIDE SEQUENCE [LARGE SCALE GENOMIC DNA]</scope>
    <source>
        <strain evidence="6 7">JCM 7819</strain>
    </source>
</reference>
<dbReference type="InterPro" id="IPR014395">
    <property type="entry name" value="Pen/GL7ACA/AHL_acylase"/>
</dbReference>
<organism evidence="6 7">
    <name type="scientific">Rhodoferax fermentans</name>
    <dbReference type="NCBI Taxonomy" id="28066"/>
    <lineage>
        <taxon>Bacteria</taxon>
        <taxon>Pseudomonadati</taxon>
        <taxon>Pseudomonadota</taxon>
        <taxon>Betaproteobacteria</taxon>
        <taxon>Burkholderiales</taxon>
        <taxon>Comamonadaceae</taxon>
        <taxon>Rhodoferax</taxon>
    </lineage>
</organism>
<sequence length="802" mass="89425">MKLAFKIFAGLLLALLLAALAGGYWYVSNKQPQRSGELTLNQLSAPVTVRYDERGIPHIKAANEADLYRALGYVHAQDRLFQMEMARRLAQGELAAVLGPDLVKVDKLFRTLRLREHAAQVVAKLDQNSPAIKAQLAYLDGINQYQASHPAPMEFDLVGIPKRPFTLADTVAVSGYLAYSFAAAFKTEPVLTYVRDELGPDYLRIFDLDWHPLGVLSKANTASLQPDWRALNQLSQAANEVHEVAGVPLFEGSNAWAVSGPRTSSGKPMLAGDPHINFSVPSVWYEAHLSAPGFELYGHFQALNASALMGHNRQFVWTLTMFQNDDMDLVKLRTNPNNPNQVAYMGEWVDLQTTQETIQVKDGKPVTLTLQRAPQGPVITSAFRDNLGEGQPVAMWWTFLETENPVLDAFYELNRADTLPKAREAASKIHAPGLNIVWANASGNIGWWAAAKLVIRPQGVQPMFLLDGEEEESDKLGFYRFSDNPQEENPARGYIVSANQQPLATSGLPVAGYYNAYDRAQALEDRLGDDKIQWNALNTQSLQLSTQTAYYWRVLKPLLPLLSEVVRDPMERSVFDSLTVWDGQYTPFNIPPTVFTQLLYELTQAALADELGEMQFKNLLSTRALDLALPRLAQDEDSPWWDNINTKKVETQQDIVRIAWRATMAHLKATLGNSPNDWGWGRAHTLTHRHPLAVQQPLSWLLNVGPFEVGGAREVPNNLSQAISPAPWQVVYGPSTRRIIDFADPGQARGINPVGQSGVPFDRHYQDQAAAYAVGGYMQEYLNESDVAINTRSTLRFLPSRR</sequence>
<dbReference type="InterPro" id="IPR043147">
    <property type="entry name" value="Penicillin_amidase_A-knob"/>
</dbReference>
<name>A0A1T1ANI3_RHOFE</name>
<comment type="similarity">
    <text evidence="1">Belongs to the peptidase S45 family.</text>
</comment>
<keyword evidence="5" id="KW-0479">Metal-binding</keyword>
<proteinExistence type="inferred from homology"/>
<keyword evidence="5" id="KW-0106">Calcium</keyword>
<keyword evidence="3" id="KW-0865">Zymogen</keyword>
<comment type="caution">
    <text evidence="6">The sequence shown here is derived from an EMBL/GenBank/DDBJ whole genome shotgun (WGS) entry which is preliminary data.</text>
</comment>
<dbReference type="InterPro" id="IPR029055">
    <property type="entry name" value="Ntn_hydrolases_N"/>
</dbReference>
<dbReference type="GO" id="GO:0016811">
    <property type="term" value="F:hydrolase activity, acting on carbon-nitrogen (but not peptide) bonds, in linear amides"/>
    <property type="evidence" value="ECO:0007669"/>
    <property type="project" value="InterPro"/>
</dbReference>
<accession>A0A1T1ANI3</accession>
<dbReference type="Pfam" id="PF01804">
    <property type="entry name" value="Penicil_amidase"/>
    <property type="match status" value="1"/>
</dbReference>
<dbReference type="RefSeq" id="WP_078363452.1">
    <property type="nucleotide sequence ID" value="NZ_MTJN01000002.1"/>
</dbReference>
<keyword evidence="2" id="KW-0378">Hydrolase</keyword>
<evidence type="ECO:0000313" key="6">
    <source>
        <dbReference type="EMBL" id="OOV05669.1"/>
    </source>
</evidence>
<protein>
    <submittedName>
        <fullName evidence="6">Penicillin acylase family protein</fullName>
    </submittedName>
</protein>
<dbReference type="PANTHER" id="PTHR34218">
    <property type="entry name" value="PEPTIDASE S45 PENICILLIN AMIDASE"/>
    <property type="match status" value="1"/>
</dbReference>
<dbReference type="EMBL" id="MTJN01000002">
    <property type="protein sequence ID" value="OOV05669.1"/>
    <property type="molecule type" value="Genomic_DNA"/>
</dbReference>
<dbReference type="AlphaFoldDB" id="A0A1T1ANI3"/>
<dbReference type="GO" id="GO:0046872">
    <property type="term" value="F:metal ion binding"/>
    <property type="evidence" value="ECO:0007669"/>
    <property type="project" value="UniProtKB-KW"/>
</dbReference>
<dbReference type="InterPro" id="IPR002692">
    <property type="entry name" value="S45"/>
</dbReference>
<dbReference type="STRING" id="28066.RF819_02165"/>
<dbReference type="InterPro" id="IPR023343">
    <property type="entry name" value="Penicillin_amidase_dom1"/>
</dbReference>
<comment type="cofactor">
    <cofactor evidence="5">
        <name>Ca(2+)</name>
        <dbReference type="ChEBI" id="CHEBI:29108"/>
    </cofactor>
    <text evidence="5">Binds 1 Ca(2+) ion per dimer.</text>
</comment>
<feature type="binding site" evidence="5">
    <location>
        <position position="325"/>
    </location>
    <ligand>
        <name>Ca(2+)</name>
        <dbReference type="ChEBI" id="CHEBI:29108"/>
    </ligand>
</feature>
<feature type="binding site" evidence="5">
    <location>
        <position position="462"/>
    </location>
    <ligand>
        <name>Ca(2+)</name>
        <dbReference type="ChEBI" id="CHEBI:29108"/>
    </ligand>
</feature>
<dbReference type="Gene3D" id="3.60.20.10">
    <property type="entry name" value="Glutamine Phosphoribosylpyrophosphate, subunit 1, domain 1"/>
    <property type="match status" value="1"/>
</dbReference>
<feature type="active site" description="Nucleophile" evidence="4">
    <location>
        <position position="253"/>
    </location>
</feature>
<dbReference type="Gene3D" id="2.30.120.10">
    <property type="match status" value="1"/>
</dbReference>
<dbReference type="Gene3D" id="1.10.439.10">
    <property type="entry name" value="Penicillin Amidohydrolase, domain 1"/>
    <property type="match status" value="1"/>
</dbReference>
<evidence type="ECO:0000256" key="1">
    <source>
        <dbReference type="ARBA" id="ARBA00006586"/>
    </source>
</evidence>
<feature type="binding site" evidence="5">
    <location>
        <position position="328"/>
    </location>
    <ligand>
        <name>Ca(2+)</name>
        <dbReference type="ChEBI" id="CHEBI:29108"/>
    </ligand>
</feature>
<dbReference type="PANTHER" id="PTHR34218:SF5">
    <property type="entry name" value="PENICILLIN ACYLASE FAMILY PROTEIN"/>
    <property type="match status" value="1"/>
</dbReference>
<evidence type="ECO:0000256" key="5">
    <source>
        <dbReference type="PIRSR" id="PIRSR001227-2"/>
    </source>
</evidence>
<feature type="binding site" evidence="5">
    <location>
        <position position="188"/>
    </location>
    <ligand>
        <name>Ca(2+)</name>
        <dbReference type="ChEBI" id="CHEBI:29108"/>
    </ligand>
</feature>
<dbReference type="PIRSF" id="PIRSF001227">
    <property type="entry name" value="Pen_acylase"/>
    <property type="match status" value="1"/>
</dbReference>
<dbReference type="Gene3D" id="1.10.1400.10">
    <property type="match status" value="1"/>
</dbReference>